<dbReference type="EMBL" id="CADIKK010000024">
    <property type="protein sequence ID" value="CAB3798284.1"/>
    <property type="molecule type" value="Genomic_DNA"/>
</dbReference>
<protein>
    <submittedName>
        <fullName evidence="1">Uncharacterized protein</fullName>
    </submittedName>
</protein>
<reference evidence="1 2" key="1">
    <citation type="submission" date="2020-04" db="EMBL/GenBank/DDBJ databases">
        <authorList>
            <person name="De Canck E."/>
        </authorList>
    </citation>
    <scope>NUCLEOTIDE SEQUENCE [LARGE SCALE GENOMIC DNA]</scope>
    <source>
        <strain evidence="1 2">LMG 28614</strain>
    </source>
</reference>
<evidence type="ECO:0000313" key="1">
    <source>
        <dbReference type="EMBL" id="CAB3798284.1"/>
    </source>
</evidence>
<evidence type="ECO:0000313" key="2">
    <source>
        <dbReference type="Proteomes" id="UP000494365"/>
    </source>
</evidence>
<proteinExistence type="predicted"/>
<sequence>MLIAPRMRGRPGCNLTAPNLRYDLMLNSFDTQWPMVYVE</sequence>
<organism evidence="1 2">
    <name type="scientific">Paraburkholderia ultramafica</name>
    <dbReference type="NCBI Taxonomy" id="1544867"/>
    <lineage>
        <taxon>Bacteria</taxon>
        <taxon>Pseudomonadati</taxon>
        <taxon>Pseudomonadota</taxon>
        <taxon>Betaproteobacteria</taxon>
        <taxon>Burkholderiales</taxon>
        <taxon>Burkholderiaceae</taxon>
        <taxon>Paraburkholderia</taxon>
    </lineage>
</organism>
<keyword evidence="2" id="KW-1185">Reference proteome</keyword>
<dbReference type="AlphaFoldDB" id="A0A6S7BFE4"/>
<accession>A0A6S7BFE4</accession>
<gene>
    <name evidence="1" type="ORF">LMG28614_04730</name>
</gene>
<dbReference type="Proteomes" id="UP000494365">
    <property type="component" value="Unassembled WGS sequence"/>
</dbReference>
<name>A0A6S7BFE4_9BURK</name>